<dbReference type="AlphaFoldDB" id="A0A484G677"/>
<dbReference type="EMBL" id="AMCV02000001">
    <property type="protein sequence ID" value="TDZ25753.1"/>
    <property type="molecule type" value="Genomic_DNA"/>
</dbReference>
<keyword evidence="1" id="KW-1133">Transmembrane helix</keyword>
<feature type="transmembrane region" description="Helical" evidence="1">
    <location>
        <begin position="76"/>
        <end position="93"/>
    </location>
</feature>
<sequence>MKGLLPARTPAPTHRSITAHDSSDEYYFQNSPDRNPPLEKYCQLRRQCDVEGCGIVPGGRIKPPLLIEVRIYHGHYFWRLAFGCLPTFLMYAYNSRQRQGRTRHGIASHRITPSGFHLVPDLGSTQT</sequence>
<keyword evidence="1" id="KW-0812">Transmembrane</keyword>
<reference evidence="3" key="2">
    <citation type="journal article" date="2019" name="Mol. Plant Microbe Interact.">
        <title>Genome sequence resources for four phytopathogenic fungi from the Colletotrichum orbiculare species complex.</title>
        <authorList>
            <person name="Gan P."/>
            <person name="Tsushima A."/>
            <person name="Narusaka M."/>
            <person name="Narusaka Y."/>
            <person name="Takano Y."/>
            <person name="Kubo Y."/>
            <person name="Shirasu K."/>
        </authorList>
    </citation>
    <scope>GENOME REANNOTATION</scope>
    <source>
        <strain evidence="3">104-T / ATCC 96160 / CBS 514.97 / LARS 414 / MAFF 240422</strain>
    </source>
</reference>
<name>A0A484G677_COLOR</name>
<proteinExistence type="predicted"/>
<evidence type="ECO:0000256" key="1">
    <source>
        <dbReference type="SAM" id="Phobius"/>
    </source>
</evidence>
<organism evidence="2 3">
    <name type="scientific">Colletotrichum orbiculare (strain 104-T / ATCC 96160 / CBS 514.97 / LARS 414 / MAFF 240422)</name>
    <name type="common">Cucumber anthracnose fungus</name>
    <name type="synonym">Colletotrichum lagenarium</name>
    <dbReference type="NCBI Taxonomy" id="1213857"/>
    <lineage>
        <taxon>Eukaryota</taxon>
        <taxon>Fungi</taxon>
        <taxon>Dikarya</taxon>
        <taxon>Ascomycota</taxon>
        <taxon>Pezizomycotina</taxon>
        <taxon>Sordariomycetes</taxon>
        <taxon>Hypocreomycetidae</taxon>
        <taxon>Glomerellales</taxon>
        <taxon>Glomerellaceae</taxon>
        <taxon>Colletotrichum</taxon>
        <taxon>Colletotrichum orbiculare species complex</taxon>
    </lineage>
</organism>
<evidence type="ECO:0000313" key="3">
    <source>
        <dbReference type="Proteomes" id="UP000014480"/>
    </source>
</evidence>
<protein>
    <submittedName>
        <fullName evidence="2">Uncharacterized protein</fullName>
    </submittedName>
</protein>
<dbReference type="Proteomes" id="UP000014480">
    <property type="component" value="Unassembled WGS sequence"/>
</dbReference>
<keyword evidence="3" id="KW-1185">Reference proteome</keyword>
<evidence type="ECO:0000313" key="2">
    <source>
        <dbReference type="EMBL" id="TDZ25753.1"/>
    </source>
</evidence>
<keyword evidence="1" id="KW-0472">Membrane</keyword>
<gene>
    <name evidence="2" type="ORF">Cob_v000870</name>
</gene>
<comment type="caution">
    <text evidence="2">The sequence shown here is derived from an EMBL/GenBank/DDBJ whole genome shotgun (WGS) entry which is preliminary data.</text>
</comment>
<reference evidence="3" key="1">
    <citation type="journal article" date="2013" name="New Phytol.">
        <title>Comparative genomic and transcriptomic analyses reveal the hemibiotrophic stage shift of Colletotrichum fungi.</title>
        <authorList>
            <person name="Gan P."/>
            <person name="Ikeda K."/>
            <person name="Irieda H."/>
            <person name="Narusaka M."/>
            <person name="O'Connell R.J."/>
            <person name="Narusaka Y."/>
            <person name="Takano Y."/>
            <person name="Kubo Y."/>
            <person name="Shirasu K."/>
        </authorList>
    </citation>
    <scope>NUCLEOTIDE SEQUENCE [LARGE SCALE GENOMIC DNA]</scope>
    <source>
        <strain evidence="3">104-T / ATCC 96160 / CBS 514.97 / LARS 414 / MAFF 240422</strain>
    </source>
</reference>
<accession>A0A484G677</accession>